<evidence type="ECO:0000256" key="4">
    <source>
        <dbReference type="SAM" id="MobiDB-lite"/>
    </source>
</evidence>
<dbReference type="PANTHER" id="PTHR30290:SF9">
    <property type="entry name" value="OLIGOPEPTIDE-BINDING PROTEIN APPA"/>
    <property type="match status" value="1"/>
</dbReference>
<proteinExistence type="inferred from homology"/>
<feature type="region of interest" description="Disordered" evidence="4">
    <location>
        <begin position="37"/>
        <end position="66"/>
    </location>
</feature>
<dbReference type="InterPro" id="IPR039424">
    <property type="entry name" value="SBP_5"/>
</dbReference>
<evidence type="ECO:0000256" key="2">
    <source>
        <dbReference type="ARBA" id="ARBA00022448"/>
    </source>
</evidence>
<dbReference type="EMBL" id="AZHX01000200">
    <property type="protein sequence ID" value="ETX08514.1"/>
    <property type="molecule type" value="Genomic_DNA"/>
</dbReference>
<evidence type="ECO:0000259" key="5">
    <source>
        <dbReference type="Pfam" id="PF00496"/>
    </source>
</evidence>
<accession>W4MDU0</accession>
<dbReference type="Proteomes" id="UP000019140">
    <property type="component" value="Unassembled WGS sequence"/>
</dbReference>
<keyword evidence="2" id="KW-0813">Transport</keyword>
<keyword evidence="3" id="KW-0732">Signal</keyword>
<dbReference type="GO" id="GO:1904680">
    <property type="term" value="F:peptide transmembrane transporter activity"/>
    <property type="evidence" value="ECO:0007669"/>
    <property type="project" value="TreeGrafter"/>
</dbReference>
<organism evidence="6 7">
    <name type="scientific">Candidatus Entotheonella gemina</name>
    <dbReference type="NCBI Taxonomy" id="1429439"/>
    <lineage>
        <taxon>Bacteria</taxon>
        <taxon>Pseudomonadati</taxon>
        <taxon>Nitrospinota/Tectimicrobiota group</taxon>
        <taxon>Candidatus Tectimicrobiota</taxon>
        <taxon>Candidatus Entotheonellia</taxon>
        <taxon>Candidatus Entotheonellales</taxon>
        <taxon>Candidatus Entotheonellaceae</taxon>
        <taxon>Candidatus Entotheonella</taxon>
    </lineage>
</organism>
<dbReference type="SUPFAM" id="SSF53850">
    <property type="entry name" value="Periplasmic binding protein-like II"/>
    <property type="match status" value="1"/>
</dbReference>
<dbReference type="AlphaFoldDB" id="W4MDU0"/>
<dbReference type="InterPro" id="IPR000914">
    <property type="entry name" value="SBP_5_dom"/>
</dbReference>
<feature type="non-terminal residue" evidence="6">
    <location>
        <position position="299"/>
    </location>
</feature>
<comment type="similarity">
    <text evidence="1">Belongs to the bacterial solute-binding protein 5 family.</text>
</comment>
<dbReference type="Pfam" id="PF00496">
    <property type="entry name" value="SBP_bac_5"/>
    <property type="match status" value="1"/>
</dbReference>
<keyword evidence="7" id="KW-1185">Reference proteome</keyword>
<comment type="caution">
    <text evidence="6">The sequence shown here is derived from an EMBL/GenBank/DDBJ whole genome shotgun (WGS) entry which is preliminary data.</text>
</comment>
<dbReference type="Gene3D" id="3.40.190.10">
    <property type="entry name" value="Periplasmic binding protein-like II"/>
    <property type="match status" value="1"/>
</dbReference>
<feature type="domain" description="Solute-binding protein family 5" evidence="5">
    <location>
        <begin position="91"/>
        <end position="298"/>
    </location>
</feature>
<evidence type="ECO:0000313" key="6">
    <source>
        <dbReference type="EMBL" id="ETX08514.1"/>
    </source>
</evidence>
<dbReference type="GO" id="GO:0015833">
    <property type="term" value="P:peptide transport"/>
    <property type="evidence" value="ECO:0007669"/>
    <property type="project" value="TreeGrafter"/>
</dbReference>
<sequence length="299" mass="33216">MAREQIGHADAFSRREFLTSTGGALVGMSMLGTAGQAAAAKRHPQRGGSLNYGSSGDASGLDAHRHNTNHISTPLSVMYSGLTDLDQQGNIIPGLAESWESNKDLTAWVFRLRKGVLFHNGREVDAEAIKLNFERIKNPKTGGDWERGAIANVGSVEIIDRYTLRIKAVVPAVTIPANVMHYPTRMIAPDAFDTAAEHPVGTGPFKFVSWTRYSETHMVRFENYWETDAEGNNLPYLDAVIGKPKREPSIRLTALRTGQVHFINTMAQADITPFEENHSDDYQLWKWHTGGMFAVFNFR</sequence>
<dbReference type="HOGENOM" id="CLU_017028_7_3_7"/>
<evidence type="ECO:0000256" key="1">
    <source>
        <dbReference type="ARBA" id="ARBA00005695"/>
    </source>
</evidence>
<evidence type="ECO:0000313" key="7">
    <source>
        <dbReference type="Proteomes" id="UP000019140"/>
    </source>
</evidence>
<dbReference type="PROSITE" id="PS51318">
    <property type="entry name" value="TAT"/>
    <property type="match status" value="1"/>
</dbReference>
<evidence type="ECO:0000256" key="3">
    <source>
        <dbReference type="ARBA" id="ARBA00022729"/>
    </source>
</evidence>
<protein>
    <recommendedName>
        <fullName evidence="5">Solute-binding protein family 5 domain-containing protein</fullName>
    </recommendedName>
</protein>
<name>W4MDU0_9BACT</name>
<dbReference type="PANTHER" id="PTHR30290">
    <property type="entry name" value="PERIPLASMIC BINDING COMPONENT OF ABC TRANSPORTER"/>
    <property type="match status" value="1"/>
</dbReference>
<reference evidence="6 7" key="1">
    <citation type="journal article" date="2014" name="Nature">
        <title>An environmental bacterial taxon with a large and distinct metabolic repertoire.</title>
        <authorList>
            <person name="Wilson M.C."/>
            <person name="Mori T."/>
            <person name="Ruckert C."/>
            <person name="Uria A.R."/>
            <person name="Helf M.J."/>
            <person name="Takada K."/>
            <person name="Gernert C."/>
            <person name="Steffens U.A."/>
            <person name="Heycke N."/>
            <person name="Schmitt S."/>
            <person name="Rinke C."/>
            <person name="Helfrich E.J."/>
            <person name="Brachmann A.O."/>
            <person name="Gurgui C."/>
            <person name="Wakimoto T."/>
            <person name="Kracht M."/>
            <person name="Crusemann M."/>
            <person name="Hentschel U."/>
            <person name="Abe I."/>
            <person name="Matsunaga S."/>
            <person name="Kalinowski J."/>
            <person name="Takeyama H."/>
            <person name="Piel J."/>
        </authorList>
    </citation>
    <scope>NUCLEOTIDE SEQUENCE [LARGE SCALE GENOMIC DNA]</scope>
    <source>
        <strain evidence="7">TSY2</strain>
    </source>
</reference>
<gene>
    <name evidence="6" type="ORF">ETSY2_04955</name>
</gene>
<dbReference type="InterPro" id="IPR006311">
    <property type="entry name" value="TAT_signal"/>
</dbReference>